<dbReference type="OrthoDB" id="9971616at2"/>
<proteinExistence type="predicted"/>
<protein>
    <recommendedName>
        <fullName evidence="3">CRISPR-associated protein Cas6 C-terminal domain-containing protein</fullName>
    </recommendedName>
</protein>
<dbReference type="EMBL" id="JH600070">
    <property type="protein sequence ID" value="EIJ43898.1"/>
    <property type="molecule type" value="Genomic_DNA"/>
</dbReference>
<gene>
    <name evidence="1" type="ORF">BegalDRAFT_3073</name>
</gene>
<sequence>MTQTYHPLLSPLELPVKTLTIQCITEYPLQWISQKNGSTPSTSLAGSFGRAVWQLCVFGESACERQTDGEPVCQQPDKCLVHCLYKPYSAIHRRDFARPVFLYSPTLEQQQGEEISGFTLEVTLWGRQAVSSQTAVLQVIKNMGITGLRCEGVLIPFSIISVTASPVLSIAERLTVWQSMNHLLLEFMTPLLLSSRDGQAGYFRKTYDLNNGLPLKLLLANVAYEWVAWDIEDRRLTLDKSERHSLACIARNAARLSAEGLTVARLQLTEIDLGSRFSRRNQHEYVIQGFTGIADIEGILQPAMPWLLALSLAGGGQKRALGFGVVRAWVR</sequence>
<keyword evidence="2" id="KW-1185">Reference proteome</keyword>
<evidence type="ECO:0000313" key="1">
    <source>
        <dbReference type="EMBL" id="EIJ43898.1"/>
    </source>
</evidence>
<evidence type="ECO:0008006" key="3">
    <source>
        <dbReference type="Google" id="ProtNLM"/>
    </source>
</evidence>
<dbReference type="HOGENOM" id="CLU_838534_0_0_6"/>
<reference evidence="1 2" key="1">
    <citation type="submission" date="2011-11" db="EMBL/GenBank/DDBJ databases">
        <title>Improved High-Quality Draft sequence of Beggiatoa alba B18lD.</title>
        <authorList>
            <consortium name="US DOE Joint Genome Institute"/>
            <person name="Lucas S."/>
            <person name="Han J."/>
            <person name="Lapidus A."/>
            <person name="Cheng J.-F."/>
            <person name="Goodwin L."/>
            <person name="Pitluck S."/>
            <person name="Peters L."/>
            <person name="Mikhailova N."/>
            <person name="Held B."/>
            <person name="Detter J.C."/>
            <person name="Han C."/>
            <person name="Tapia R."/>
            <person name="Land M."/>
            <person name="Hauser L."/>
            <person name="Kyrpides N."/>
            <person name="Ivanova N."/>
            <person name="Pagani I."/>
            <person name="Samuel K."/>
            <person name="Teske A."/>
            <person name="Mueller J."/>
            <person name="Woyke T."/>
        </authorList>
    </citation>
    <scope>NUCLEOTIDE SEQUENCE [LARGE SCALE GENOMIC DNA]</scope>
    <source>
        <strain evidence="1 2">B18LD</strain>
    </source>
</reference>
<organism evidence="1 2">
    <name type="scientific">Beggiatoa alba B18LD</name>
    <dbReference type="NCBI Taxonomy" id="395493"/>
    <lineage>
        <taxon>Bacteria</taxon>
        <taxon>Pseudomonadati</taxon>
        <taxon>Pseudomonadota</taxon>
        <taxon>Gammaproteobacteria</taxon>
        <taxon>Thiotrichales</taxon>
        <taxon>Thiotrichaceae</taxon>
        <taxon>Beggiatoa</taxon>
    </lineage>
</organism>
<dbReference type="Proteomes" id="UP000005744">
    <property type="component" value="Unassembled WGS sequence"/>
</dbReference>
<name>I3CJV5_9GAMM</name>
<dbReference type="AlphaFoldDB" id="I3CJV5"/>
<accession>I3CJV5</accession>
<dbReference type="RefSeq" id="WP_002691493.1">
    <property type="nucleotide sequence ID" value="NZ_JH600070.1"/>
</dbReference>
<evidence type="ECO:0000313" key="2">
    <source>
        <dbReference type="Proteomes" id="UP000005744"/>
    </source>
</evidence>